<dbReference type="EC" id="1.1.1.1" evidence="2"/>
<dbReference type="InterPro" id="IPR011032">
    <property type="entry name" value="GroES-like_sf"/>
</dbReference>
<dbReference type="InterPro" id="IPR013154">
    <property type="entry name" value="ADH-like_N"/>
</dbReference>
<evidence type="ECO:0000259" key="1">
    <source>
        <dbReference type="Pfam" id="PF08240"/>
    </source>
</evidence>
<evidence type="ECO:0000313" key="3">
    <source>
        <dbReference type="Proteomes" id="UP000319716"/>
    </source>
</evidence>
<feature type="domain" description="Alcohol dehydrogenase-like N-terminal" evidence="1">
    <location>
        <begin position="36"/>
        <end position="81"/>
    </location>
</feature>
<dbReference type="GO" id="GO:0004022">
    <property type="term" value="F:alcohol dehydrogenase (NAD+) activity"/>
    <property type="evidence" value="ECO:0007669"/>
    <property type="project" value="UniProtKB-EC"/>
</dbReference>
<dbReference type="EMBL" id="BEXB01000006">
    <property type="protein sequence ID" value="GAY75530.1"/>
    <property type="molecule type" value="Genomic_DNA"/>
</dbReference>
<dbReference type="Pfam" id="PF08240">
    <property type="entry name" value="ADH_N"/>
    <property type="match status" value="1"/>
</dbReference>
<dbReference type="Proteomes" id="UP000319716">
    <property type="component" value="Unassembled WGS sequence"/>
</dbReference>
<protein>
    <submittedName>
        <fullName evidence="2">Alcohol dehydrogenase</fullName>
        <ecNumber evidence="2">1.1.1.1</ecNumber>
    </submittedName>
</protein>
<dbReference type="SUPFAM" id="SSF50129">
    <property type="entry name" value="GroES-like"/>
    <property type="match status" value="1"/>
</dbReference>
<name>A0A4Y1Z950_9BACL</name>
<reference evidence="2 3" key="1">
    <citation type="submission" date="2017-11" db="EMBL/GenBank/DDBJ databases">
        <title>Draft Genome Sequence of Sporolactobacillus inulinus NBRC 111894 Isolated from Koso, a Japanese Sugar-Vegetable Fermented Beverage.</title>
        <authorList>
            <person name="Chiou T.Y."/>
            <person name="Oshima K."/>
            <person name="Suda W."/>
            <person name="Hattori M."/>
            <person name="Takahashi T."/>
        </authorList>
    </citation>
    <scope>NUCLEOTIDE SEQUENCE [LARGE SCALE GENOMIC DNA]</scope>
    <source>
        <strain evidence="2 3">NBRC111894</strain>
    </source>
</reference>
<evidence type="ECO:0000313" key="2">
    <source>
        <dbReference type="EMBL" id="GAY75530.1"/>
    </source>
</evidence>
<dbReference type="Gene3D" id="3.90.180.10">
    <property type="entry name" value="Medium-chain alcohol dehydrogenases, catalytic domain"/>
    <property type="match status" value="1"/>
</dbReference>
<accession>A0A4Y1Z950</accession>
<keyword evidence="2" id="KW-0560">Oxidoreductase</keyword>
<sequence>MRCLNKSFHALVVNKIEQSFSRRIESLTLNDLPEAGVLLRVCYSGINYKDSLAAIPNGHILKDYPFVPGIDLSGIVVSSEDPRFKKATRSSQPATALVFPILADLVNTHGSPLIGSFRCLQR</sequence>
<dbReference type="AlphaFoldDB" id="A0A4Y1Z950"/>
<gene>
    <name evidence="2" type="ORF">NBRC111894_1084</name>
</gene>
<comment type="caution">
    <text evidence="2">The sequence shown here is derived from an EMBL/GenBank/DDBJ whole genome shotgun (WGS) entry which is preliminary data.</text>
</comment>
<proteinExistence type="predicted"/>
<organism evidence="2 3">
    <name type="scientific">Sporolactobacillus inulinus</name>
    <dbReference type="NCBI Taxonomy" id="2078"/>
    <lineage>
        <taxon>Bacteria</taxon>
        <taxon>Bacillati</taxon>
        <taxon>Bacillota</taxon>
        <taxon>Bacilli</taxon>
        <taxon>Bacillales</taxon>
        <taxon>Sporolactobacillaceae</taxon>
        <taxon>Sporolactobacillus</taxon>
    </lineage>
</organism>